<proteinExistence type="predicted"/>
<organism evidence="1 2">
    <name type="scientific">Clarias magur</name>
    <name type="common">Asian catfish</name>
    <name type="synonym">Macropteronotus magur</name>
    <dbReference type="NCBI Taxonomy" id="1594786"/>
    <lineage>
        <taxon>Eukaryota</taxon>
        <taxon>Metazoa</taxon>
        <taxon>Chordata</taxon>
        <taxon>Craniata</taxon>
        <taxon>Vertebrata</taxon>
        <taxon>Euteleostomi</taxon>
        <taxon>Actinopterygii</taxon>
        <taxon>Neopterygii</taxon>
        <taxon>Teleostei</taxon>
        <taxon>Ostariophysi</taxon>
        <taxon>Siluriformes</taxon>
        <taxon>Clariidae</taxon>
        <taxon>Clarias</taxon>
    </lineage>
</organism>
<sequence>MTNFMLRKTYTEHMIVVHVIPFIENRIFSTNSCLENFISFSSMERMMGLTGPRPLSSDLEVPCRSTLQVRHQPQLHL</sequence>
<protein>
    <submittedName>
        <fullName evidence="1">Uncharacterized protein</fullName>
    </submittedName>
</protein>
<keyword evidence="2" id="KW-1185">Reference proteome</keyword>
<comment type="caution">
    <text evidence="1">The sequence shown here is derived from an EMBL/GenBank/DDBJ whole genome shotgun (WGS) entry which is preliminary data.</text>
</comment>
<dbReference type="AlphaFoldDB" id="A0A8J4XH79"/>
<dbReference type="Proteomes" id="UP000727407">
    <property type="component" value="Unassembled WGS sequence"/>
</dbReference>
<accession>A0A8J4XH79</accession>
<evidence type="ECO:0000313" key="1">
    <source>
        <dbReference type="EMBL" id="KAF5910071.1"/>
    </source>
</evidence>
<reference evidence="1" key="1">
    <citation type="submission" date="2020-07" db="EMBL/GenBank/DDBJ databases">
        <title>Clarias magur genome sequencing, assembly and annotation.</title>
        <authorList>
            <person name="Kushwaha B."/>
            <person name="Kumar R."/>
            <person name="Das P."/>
            <person name="Joshi C.G."/>
            <person name="Kumar D."/>
            <person name="Nagpure N.S."/>
            <person name="Pandey M."/>
            <person name="Agarwal S."/>
            <person name="Srivastava S."/>
            <person name="Singh M."/>
            <person name="Sahoo L."/>
            <person name="Jayasankar P."/>
            <person name="Meher P.K."/>
            <person name="Koringa P.G."/>
            <person name="Iquebal M.A."/>
            <person name="Das S.P."/>
            <person name="Bit A."/>
            <person name="Patnaik S."/>
            <person name="Patel N."/>
            <person name="Shah T.M."/>
            <person name="Hinsu A."/>
            <person name="Jena J.K."/>
        </authorList>
    </citation>
    <scope>NUCLEOTIDE SEQUENCE</scope>
    <source>
        <strain evidence="1">CIFAMagur01</strain>
        <tissue evidence="1">Testis</tissue>
    </source>
</reference>
<name>A0A8J4XH79_CLAMG</name>
<evidence type="ECO:0000313" key="2">
    <source>
        <dbReference type="Proteomes" id="UP000727407"/>
    </source>
</evidence>
<dbReference type="EMBL" id="QNUK01000001">
    <property type="protein sequence ID" value="KAF5910071.1"/>
    <property type="molecule type" value="Genomic_DNA"/>
</dbReference>
<gene>
    <name evidence="1" type="ORF">DAT39_000080</name>
</gene>